<dbReference type="Pfam" id="PF08030">
    <property type="entry name" value="NAD_binding_6"/>
    <property type="match status" value="1"/>
</dbReference>
<keyword evidence="2 6" id="KW-0812">Transmembrane</keyword>
<feature type="domain" description="FAD-binding FR-type" evidence="7">
    <location>
        <begin position="148"/>
        <end position="253"/>
    </location>
</feature>
<evidence type="ECO:0000256" key="1">
    <source>
        <dbReference type="ARBA" id="ARBA00004141"/>
    </source>
</evidence>
<dbReference type="InterPro" id="IPR013130">
    <property type="entry name" value="Fe3_Rdtase_TM_dom"/>
</dbReference>
<keyword evidence="3 6" id="KW-1133">Transmembrane helix</keyword>
<dbReference type="SFLD" id="SFLDG01168">
    <property type="entry name" value="Ferric_reductase_subgroup_(FRE"/>
    <property type="match status" value="1"/>
</dbReference>
<dbReference type="GO" id="GO:0000293">
    <property type="term" value="F:ferric-chelate reductase activity"/>
    <property type="evidence" value="ECO:0007669"/>
    <property type="project" value="TreeGrafter"/>
</dbReference>
<gene>
    <name evidence="8" type="ORF">Nepgr_020224</name>
</gene>
<dbReference type="InterPro" id="IPR050369">
    <property type="entry name" value="RBOH/FRE"/>
</dbReference>
<protein>
    <recommendedName>
        <fullName evidence="7">FAD-binding FR-type domain-containing protein</fullName>
    </recommendedName>
</protein>
<dbReference type="SUPFAM" id="SSF63380">
    <property type="entry name" value="Riboflavin synthase domain-like"/>
    <property type="match status" value="1"/>
</dbReference>
<dbReference type="InterPro" id="IPR013112">
    <property type="entry name" value="FAD-bd_8"/>
</dbReference>
<evidence type="ECO:0000259" key="7">
    <source>
        <dbReference type="PROSITE" id="PS51384"/>
    </source>
</evidence>
<feature type="transmembrane region" description="Helical" evidence="6">
    <location>
        <begin position="371"/>
        <end position="392"/>
    </location>
</feature>
<comment type="subcellular location">
    <subcellularLocation>
        <location evidence="1">Membrane</location>
        <topology evidence="1">Multi-pass membrane protein</topology>
    </subcellularLocation>
</comment>
<feature type="transmembrane region" description="Helical" evidence="6">
    <location>
        <begin position="117"/>
        <end position="140"/>
    </location>
</feature>
<sequence length="539" mass="60652">MAMEVQKRMPENRIRGKYLLGVHILSCHQRIIGFAPRRPHVRIKHQVSHMARSPDHAARHFAWRRLRHLLGHDRSNANGEIAFVVSIPMWATSFALIRRKKFEVFYYTHHLYVLFAFFYILHIGAAYLCMILPGIFLFLIDRYLRFLQSRGHVQLDSARLLPCGIIELSFAKNPGLQYNPGSILFVNIPQISKLQWHPFTVTSNSNLEPNRLSIAIKSAGDWTGKLYQELSSSSCPDNLQVSIEGPYGPTSSHFLRHESLVLISGGSGIATFISIIREIILLSNKPSARVPHILLICSFKHAADLGLLDLLLPIDSNHLGGISNTQMQIQAYVTRDTEPPTTDNGKLVRTKRFKPNPSDSPIDAALGPNNWIWLCVIILSSFVLFVVLLGLVTRYHIYPIDHNTGQKYHFTVWCLWVILFMFSGVFAATSCVFLWQKRKVAAKGKQVQNAVTAAPETSPETRFCGGDGEVESQPHQSLVQATQVHYGGRPNIRKILLEHKGCDVGVIASGPREMRNEVAKVCSSHAANNLHFGCISFTW</sequence>
<dbReference type="Proteomes" id="UP001279734">
    <property type="component" value="Unassembled WGS sequence"/>
</dbReference>
<keyword evidence="9" id="KW-1185">Reference proteome</keyword>
<keyword evidence="4" id="KW-0560">Oxidoreductase</keyword>
<dbReference type="PROSITE" id="PS51384">
    <property type="entry name" value="FAD_FR"/>
    <property type="match status" value="1"/>
</dbReference>
<dbReference type="InterPro" id="IPR013121">
    <property type="entry name" value="Fe_red_NAD-bd_6"/>
</dbReference>
<dbReference type="InterPro" id="IPR017938">
    <property type="entry name" value="Riboflavin_synthase-like_b-brl"/>
</dbReference>
<evidence type="ECO:0000256" key="5">
    <source>
        <dbReference type="ARBA" id="ARBA00023136"/>
    </source>
</evidence>
<evidence type="ECO:0000313" key="9">
    <source>
        <dbReference type="Proteomes" id="UP001279734"/>
    </source>
</evidence>
<dbReference type="GO" id="GO:0005886">
    <property type="term" value="C:plasma membrane"/>
    <property type="evidence" value="ECO:0007669"/>
    <property type="project" value="TreeGrafter"/>
</dbReference>
<evidence type="ECO:0000256" key="4">
    <source>
        <dbReference type="ARBA" id="ARBA00023002"/>
    </source>
</evidence>
<dbReference type="CDD" id="cd06186">
    <property type="entry name" value="NOX_Duox_like_FAD_NADP"/>
    <property type="match status" value="1"/>
</dbReference>
<dbReference type="PANTHER" id="PTHR11972">
    <property type="entry name" value="NADPH OXIDASE"/>
    <property type="match status" value="1"/>
</dbReference>
<comment type="caution">
    <text evidence="8">The sequence shown here is derived from an EMBL/GenBank/DDBJ whole genome shotgun (WGS) entry which is preliminary data.</text>
</comment>
<evidence type="ECO:0000313" key="8">
    <source>
        <dbReference type="EMBL" id="GMH18383.1"/>
    </source>
</evidence>
<feature type="transmembrane region" description="Helical" evidence="6">
    <location>
        <begin position="413"/>
        <end position="435"/>
    </location>
</feature>
<dbReference type="SUPFAM" id="SSF52343">
    <property type="entry name" value="Ferredoxin reductase-like, C-terminal NADP-linked domain"/>
    <property type="match status" value="1"/>
</dbReference>
<accession>A0AAD3SVP1</accession>
<keyword evidence="5 6" id="KW-0472">Membrane</keyword>
<dbReference type="AlphaFoldDB" id="A0AAD3SVP1"/>
<dbReference type="Pfam" id="PF01794">
    <property type="entry name" value="Ferric_reduct"/>
    <property type="match status" value="1"/>
</dbReference>
<dbReference type="EMBL" id="BSYO01000019">
    <property type="protein sequence ID" value="GMH18383.1"/>
    <property type="molecule type" value="Genomic_DNA"/>
</dbReference>
<dbReference type="InterPro" id="IPR017927">
    <property type="entry name" value="FAD-bd_FR_type"/>
</dbReference>
<evidence type="ECO:0000256" key="2">
    <source>
        <dbReference type="ARBA" id="ARBA00022692"/>
    </source>
</evidence>
<evidence type="ECO:0000256" key="3">
    <source>
        <dbReference type="ARBA" id="ARBA00022989"/>
    </source>
</evidence>
<name>A0AAD3SVP1_NEPGR</name>
<dbReference type="Pfam" id="PF08022">
    <property type="entry name" value="FAD_binding_8"/>
    <property type="match status" value="1"/>
</dbReference>
<reference evidence="8" key="1">
    <citation type="submission" date="2023-05" db="EMBL/GenBank/DDBJ databases">
        <title>Nepenthes gracilis genome sequencing.</title>
        <authorList>
            <person name="Fukushima K."/>
        </authorList>
    </citation>
    <scope>NUCLEOTIDE SEQUENCE</scope>
    <source>
        <strain evidence="8">SING2019-196</strain>
    </source>
</reference>
<dbReference type="SFLD" id="SFLDS00052">
    <property type="entry name" value="Ferric_Reductase_Domain"/>
    <property type="match status" value="1"/>
</dbReference>
<proteinExistence type="predicted"/>
<evidence type="ECO:0000256" key="6">
    <source>
        <dbReference type="SAM" id="Phobius"/>
    </source>
</evidence>
<dbReference type="InterPro" id="IPR039261">
    <property type="entry name" value="FNR_nucleotide-bd"/>
</dbReference>
<organism evidence="8 9">
    <name type="scientific">Nepenthes gracilis</name>
    <name type="common">Slender pitcher plant</name>
    <dbReference type="NCBI Taxonomy" id="150966"/>
    <lineage>
        <taxon>Eukaryota</taxon>
        <taxon>Viridiplantae</taxon>
        <taxon>Streptophyta</taxon>
        <taxon>Embryophyta</taxon>
        <taxon>Tracheophyta</taxon>
        <taxon>Spermatophyta</taxon>
        <taxon>Magnoliopsida</taxon>
        <taxon>eudicotyledons</taxon>
        <taxon>Gunneridae</taxon>
        <taxon>Pentapetalae</taxon>
        <taxon>Caryophyllales</taxon>
        <taxon>Nepenthaceae</taxon>
        <taxon>Nepenthes</taxon>
    </lineage>
</organism>
<dbReference type="PANTHER" id="PTHR11972:SF79">
    <property type="entry name" value="FERRIC REDUCTION OXIDASE 4-RELATED"/>
    <property type="match status" value="1"/>
</dbReference>
<feature type="transmembrane region" description="Helical" evidence="6">
    <location>
        <begin position="77"/>
        <end position="97"/>
    </location>
</feature>
<dbReference type="Gene3D" id="3.40.50.80">
    <property type="entry name" value="Nucleotide-binding domain of ferredoxin-NADP reductase (FNR) module"/>
    <property type="match status" value="2"/>
</dbReference>